<dbReference type="InterPro" id="IPR008538">
    <property type="entry name" value="Uma2"/>
</dbReference>
<dbReference type="Pfam" id="PF05685">
    <property type="entry name" value="Uma2"/>
    <property type="match status" value="1"/>
</dbReference>
<gene>
    <name evidence="2" type="ORF">Mterra_02241</name>
</gene>
<dbReference type="EMBL" id="QXDL01000089">
    <property type="protein sequence ID" value="RIH83584.1"/>
    <property type="molecule type" value="Genomic_DNA"/>
</dbReference>
<dbReference type="Proteomes" id="UP000265715">
    <property type="component" value="Unassembled WGS sequence"/>
</dbReference>
<dbReference type="PANTHER" id="PTHR35400:SF1">
    <property type="entry name" value="SLR1083 PROTEIN"/>
    <property type="match status" value="1"/>
</dbReference>
<keyword evidence="2" id="KW-0378">Hydrolase</keyword>
<evidence type="ECO:0000259" key="1">
    <source>
        <dbReference type="Pfam" id="PF05685"/>
    </source>
</evidence>
<name>A0A399EFY9_9DEIN</name>
<dbReference type="AlphaFoldDB" id="A0A399EFY9"/>
<feature type="domain" description="Putative restriction endonuclease" evidence="1">
    <location>
        <begin position="16"/>
        <end position="177"/>
    </location>
</feature>
<keyword evidence="2" id="KW-0255">Endonuclease</keyword>
<keyword evidence="2" id="KW-0540">Nuclease</keyword>
<dbReference type="OrthoDB" id="31545at2"/>
<dbReference type="GO" id="GO:0004519">
    <property type="term" value="F:endonuclease activity"/>
    <property type="evidence" value="ECO:0007669"/>
    <property type="project" value="UniProtKB-KW"/>
</dbReference>
<keyword evidence="3" id="KW-1185">Reference proteome</keyword>
<reference evidence="2 3" key="1">
    <citation type="submission" date="2018-08" db="EMBL/GenBank/DDBJ databases">
        <title>Meiothermus terrae DSM 26712 genome sequencing project.</title>
        <authorList>
            <person name="Da Costa M.S."/>
            <person name="Albuquerque L."/>
            <person name="Raposo P."/>
            <person name="Froufe H.J.C."/>
            <person name="Barroso C.S."/>
            <person name="Egas C."/>
        </authorList>
    </citation>
    <scope>NUCLEOTIDE SEQUENCE [LARGE SCALE GENOMIC DNA]</scope>
    <source>
        <strain evidence="2 3">DSM 26712</strain>
    </source>
</reference>
<protein>
    <submittedName>
        <fullName evidence="2">Putative restriction endonuclease</fullName>
    </submittedName>
</protein>
<accession>A0A399EFY9</accession>
<dbReference type="PANTHER" id="PTHR35400">
    <property type="entry name" value="SLR1083 PROTEIN"/>
    <property type="match status" value="1"/>
</dbReference>
<evidence type="ECO:0000313" key="3">
    <source>
        <dbReference type="Proteomes" id="UP000265715"/>
    </source>
</evidence>
<dbReference type="Gene3D" id="3.90.1570.10">
    <property type="entry name" value="tt1808, chain A"/>
    <property type="match status" value="1"/>
</dbReference>
<dbReference type="SUPFAM" id="SSF52980">
    <property type="entry name" value="Restriction endonuclease-like"/>
    <property type="match status" value="1"/>
</dbReference>
<evidence type="ECO:0000313" key="2">
    <source>
        <dbReference type="EMBL" id="RIH83584.1"/>
    </source>
</evidence>
<organism evidence="2 3">
    <name type="scientific">Calidithermus terrae</name>
    <dbReference type="NCBI Taxonomy" id="1408545"/>
    <lineage>
        <taxon>Bacteria</taxon>
        <taxon>Thermotogati</taxon>
        <taxon>Deinococcota</taxon>
        <taxon>Deinococci</taxon>
        <taxon>Thermales</taxon>
        <taxon>Thermaceae</taxon>
        <taxon>Calidithermus</taxon>
    </lineage>
</organism>
<comment type="caution">
    <text evidence="2">The sequence shown here is derived from an EMBL/GenBank/DDBJ whole genome shotgun (WGS) entry which is preliminary data.</text>
</comment>
<sequence>MRYPEAMVTLKKWTVDELLAMDKAGLLNPEKRIELIDGEVYEMPIGENHADVVDRLTEVLVKQFSGKARVRVQNPIFLDQADLVQPDFALLDAAQDYRNHHPRPESVYLVIEGSDTTLAHDRGKKLGRYARVGVREVWIVNLNAGYTEVYRDPHGDEYLTKFVVQKGSSVAPLAFPGDAVTLL</sequence>
<proteinExistence type="predicted"/>
<dbReference type="InterPro" id="IPR012296">
    <property type="entry name" value="Nuclease_put_TT1808"/>
</dbReference>
<dbReference type="InterPro" id="IPR011335">
    <property type="entry name" value="Restrct_endonuc-II-like"/>
</dbReference>
<dbReference type="CDD" id="cd06260">
    <property type="entry name" value="DUF820-like"/>
    <property type="match status" value="1"/>
</dbReference>